<accession>A0A3G9GEI5</accession>
<dbReference type="KEGG" id="amah:DLM_0872"/>
<reference evidence="2" key="1">
    <citation type="journal article" date="2017" name="Biotechnol. Biofuels">
        <title>Evaluation of environmental bacterial communities as a factor affecting the growth of duckweed Lemna minor.</title>
        <authorList>
            <person name="Ishizawa H."/>
            <person name="Kuroda M."/>
            <person name="Morikawa M."/>
            <person name="Ike M."/>
        </authorList>
    </citation>
    <scope>NUCLEOTIDE SEQUENCE [LARGE SCALE GENOMIC DNA]</scope>
    <source>
        <strain evidence="2">H3</strain>
    </source>
</reference>
<name>A0A3G9GEI5_9NEIS</name>
<proteinExistence type="predicted"/>
<keyword evidence="2" id="KW-1185">Reference proteome</keyword>
<dbReference type="AlphaFoldDB" id="A0A3G9GEI5"/>
<dbReference type="Proteomes" id="UP000198290">
    <property type="component" value="Chromosome"/>
</dbReference>
<dbReference type="EMBL" id="AP018823">
    <property type="protein sequence ID" value="BBF84512.1"/>
    <property type="molecule type" value="Genomic_DNA"/>
</dbReference>
<reference evidence="2" key="3">
    <citation type="journal article" date="2017" name="Plant Physiol. Biochem.">
        <title>Differential oxidative and antioxidative response of duckweed Lemna minor toward plant growth promoting/inhibiting bacteria.</title>
        <authorList>
            <person name="Ishizawa H."/>
            <person name="Kuroda M."/>
            <person name="Morikawa M."/>
            <person name="Ike M."/>
        </authorList>
    </citation>
    <scope>NUCLEOTIDE SEQUENCE [LARGE SCALE GENOMIC DNA]</scope>
    <source>
        <strain evidence="2">H3</strain>
    </source>
</reference>
<gene>
    <name evidence="1" type="ORF">DLM_0872</name>
</gene>
<reference evidence="1 2" key="2">
    <citation type="journal article" date="2017" name="Genome Announc.">
        <title>Draft genome sequence of Aquitalea magnusonii strain H3, a plant growth-promoting bacterium of duckweed Lemna minor.</title>
        <authorList>
            <person name="Ishizawa H."/>
            <person name="Kuroda M."/>
            <person name="Ike M."/>
        </authorList>
    </citation>
    <scope>NUCLEOTIDE SEQUENCE [LARGE SCALE GENOMIC DNA]</scope>
    <source>
        <strain evidence="1 2">H3</strain>
    </source>
</reference>
<organism evidence="1 2">
    <name type="scientific">Aquitalea magnusonii</name>
    <dbReference type="NCBI Taxonomy" id="332411"/>
    <lineage>
        <taxon>Bacteria</taxon>
        <taxon>Pseudomonadati</taxon>
        <taxon>Pseudomonadota</taxon>
        <taxon>Betaproteobacteria</taxon>
        <taxon>Neisseriales</taxon>
        <taxon>Chromobacteriaceae</taxon>
        <taxon>Aquitalea</taxon>
    </lineage>
</organism>
<dbReference type="OrthoDB" id="8597916at2"/>
<dbReference type="RefSeq" id="WP_089084322.1">
    <property type="nucleotide sequence ID" value="NZ_AP018823.1"/>
</dbReference>
<evidence type="ECO:0000313" key="1">
    <source>
        <dbReference type="EMBL" id="BBF84512.1"/>
    </source>
</evidence>
<sequence>MESLTINQTLPPQIPLVGKPDEYCETLFVGPAALPAGTILGVATLDDELAVAWHVGDDPLAFVLGVTRHALPAADAGVTSREVGTVAGDCLVALDTLPELQAAQVSAPAKYRHVYRQLSARGIRITERAGD</sequence>
<evidence type="ECO:0000313" key="2">
    <source>
        <dbReference type="Proteomes" id="UP000198290"/>
    </source>
</evidence>
<protein>
    <submittedName>
        <fullName evidence="1">Uncharacterized protein</fullName>
    </submittedName>
</protein>